<feature type="domain" description="C-type lectin" evidence="3">
    <location>
        <begin position="88"/>
        <end position="134"/>
    </location>
</feature>
<evidence type="ECO:0000313" key="5">
    <source>
        <dbReference type="Proteomes" id="UP000269221"/>
    </source>
</evidence>
<dbReference type="EMBL" id="QRBI01000154">
    <property type="protein sequence ID" value="RMB97958.1"/>
    <property type="molecule type" value="Genomic_DNA"/>
</dbReference>
<dbReference type="STRING" id="333673.A0A3M0JAQ3"/>
<comment type="caution">
    <text evidence="4">The sequence shown here is derived from an EMBL/GenBank/DDBJ whole genome shotgun (WGS) entry which is preliminary data.</text>
</comment>
<evidence type="ECO:0000256" key="1">
    <source>
        <dbReference type="ARBA" id="ARBA00023157"/>
    </source>
</evidence>
<dbReference type="SUPFAM" id="SSF56436">
    <property type="entry name" value="C-type lectin-like"/>
    <property type="match status" value="1"/>
</dbReference>
<dbReference type="InterPro" id="IPR016186">
    <property type="entry name" value="C-type_lectin-like/link_sf"/>
</dbReference>
<gene>
    <name evidence="4" type="ORF">DUI87_25436</name>
</gene>
<dbReference type="Proteomes" id="UP000269221">
    <property type="component" value="Unassembled WGS sequence"/>
</dbReference>
<reference evidence="4 5" key="1">
    <citation type="submission" date="2018-07" db="EMBL/GenBank/DDBJ databases">
        <title>A high quality draft genome assembly of the barn swallow (H. rustica rustica).</title>
        <authorList>
            <person name="Formenti G."/>
            <person name="Chiara M."/>
            <person name="Poveda L."/>
            <person name="Francoijs K.-J."/>
            <person name="Bonisoli-Alquati A."/>
            <person name="Canova L."/>
            <person name="Gianfranceschi L."/>
            <person name="Horner D.S."/>
            <person name="Saino N."/>
        </authorList>
    </citation>
    <scope>NUCLEOTIDE SEQUENCE [LARGE SCALE GENOMIC DNA]</scope>
    <source>
        <strain evidence="4">Chelidonia</strain>
        <tissue evidence="4">Blood</tissue>
    </source>
</reference>
<keyword evidence="2" id="KW-0732">Signal</keyword>
<dbReference type="Gene3D" id="3.10.100.10">
    <property type="entry name" value="Mannose-Binding Protein A, subunit A"/>
    <property type="match status" value="1"/>
</dbReference>
<feature type="chain" id="PRO_5018086597" description="C-type lectin domain-containing protein" evidence="2">
    <location>
        <begin position="20"/>
        <end position="135"/>
    </location>
</feature>
<dbReference type="PROSITE" id="PS50041">
    <property type="entry name" value="C_TYPE_LECTIN_2"/>
    <property type="match status" value="1"/>
</dbReference>
<dbReference type="AlphaFoldDB" id="A0A3M0JAQ3"/>
<evidence type="ECO:0000259" key="3">
    <source>
        <dbReference type="PROSITE" id="PS50041"/>
    </source>
</evidence>
<evidence type="ECO:0000313" key="4">
    <source>
        <dbReference type="EMBL" id="RMB97958.1"/>
    </source>
</evidence>
<protein>
    <recommendedName>
        <fullName evidence="3">C-type lectin domain-containing protein</fullName>
    </recommendedName>
</protein>
<dbReference type="InterPro" id="IPR018378">
    <property type="entry name" value="C-type_lectin_CS"/>
</dbReference>
<keyword evidence="1" id="KW-1015">Disulfide bond</keyword>
<dbReference type="InterPro" id="IPR016187">
    <property type="entry name" value="CTDL_fold"/>
</dbReference>
<dbReference type="OrthoDB" id="6369810at2759"/>
<keyword evidence="5" id="KW-1185">Reference proteome</keyword>
<proteinExistence type="predicted"/>
<dbReference type="PROSITE" id="PS00615">
    <property type="entry name" value="C_TYPE_LECTIN_1"/>
    <property type="match status" value="1"/>
</dbReference>
<organism evidence="4 5">
    <name type="scientific">Hirundo rustica rustica</name>
    <dbReference type="NCBI Taxonomy" id="333673"/>
    <lineage>
        <taxon>Eukaryota</taxon>
        <taxon>Metazoa</taxon>
        <taxon>Chordata</taxon>
        <taxon>Craniata</taxon>
        <taxon>Vertebrata</taxon>
        <taxon>Euteleostomi</taxon>
        <taxon>Archelosauria</taxon>
        <taxon>Archosauria</taxon>
        <taxon>Dinosauria</taxon>
        <taxon>Saurischia</taxon>
        <taxon>Theropoda</taxon>
        <taxon>Coelurosauria</taxon>
        <taxon>Aves</taxon>
        <taxon>Neognathae</taxon>
        <taxon>Neoaves</taxon>
        <taxon>Telluraves</taxon>
        <taxon>Australaves</taxon>
        <taxon>Passeriformes</taxon>
        <taxon>Sylvioidea</taxon>
        <taxon>Hirundinidae</taxon>
        <taxon>Hirundo</taxon>
    </lineage>
</organism>
<name>A0A3M0JAQ3_HIRRU</name>
<evidence type="ECO:0000256" key="2">
    <source>
        <dbReference type="SAM" id="SignalP"/>
    </source>
</evidence>
<dbReference type="InterPro" id="IPR001304">
    <property type="entry name" value="C-type_lectin-like"/>
</dbReference>
<sequence>MCSCLLIALALLGAVPVSCFALASPVVEDEEDVTGLEMPEEYSGCPVAGDKQALCVPSTPGTATCHYVMISRCQNFHHAQIPTPNCHWTDQSPWNYSRWVPGHPLPGHYCTTLCTNNGLWRSVRCERQLPFICEI</sequence>
<accession>A0A3M0JAQ3</accession>
<feature type="signal peptide" evidence="2">
    <location>
        <begin position="1"/>
        <end position="19"/>
    </location>
</feature>